<feature type="transmembrane region" description="Helical" evidence="1">
    <location>
        <begin position="391"/>
        <end position="412"/>
    </location>
</feature>
<keyword evidence="1" id="KW-0472">Membrane</keyword>
<dbReference type="Proteomes" id="UP001279681">
    <property type="component" value="Unassembled WGS sequence"/>
</dbReference>
<feature type="transmembrane region" description="Helical" evidence="1">
    <location>
        <begin position="419"/>
        <end position="439"/>
    </location>
</feature>
<proteinExistence type="predicted"/>
<gene>
    <name evidence="2" type="ORF">RFV38_12890</name>
</gene>
<keyword evidence="3" id="KW-1185">Reference proteome</keyword>
<evidence type="ECO:0000313" key="3">
    <source>
        <dbReference type="Proteomes" id="UP001279681"/>
    </source>
</evidence>
<keyword evidence="1" id="KW-1133">Transmembrane helix</keyword>
<dbReference type="InterPro" id="IPR004445">
    <property type="entry name" value="GltS"/>
</dbReference>
<feature type="transmembrane region" description="Helical" evidence="1">
    <location>
        <begin position="97"/>
        <end position="122"/>
    </location>
</feature>
<dbReference type="RefSeq" id="WP_320314713.1">
    <property type="nucleotide sequence ID" value="NZ_JAVIKH010000034.1"/>
</dbReference>
<feature type="transmembrane region" description="Helical" evidence="1">
    <location>
        <begin position="259"/>
        <end position="279"/>
    </location>
</feature>
<dbReference type="EMBL" id="JAVIKH010000034">
    <property type="protein sequence ID" value="MDX8337375.1"/>
    <property type="molecule type" value="Genomic_DNA"/>
</dbReference>
<accession>A0ABU4WG72</accession>
<evidence type="ECO:0000256" key="1">
    <source>
        <dbReference type="SAM" id="Phobius"/>
    </source>
</evidence>
<feature type="transmembrane region" description="Helical" evidence="1">
    <location>
        <begin position="6"/>
        <end position="21"/>
    </location>
</feature>
<comment type="caution">
    <text evidence="2">The sequence shown here is derived from an EMBL/GenBank/DDBJ whole genome shotgun (WGS) entry which is preliminary data.</text>
</comment>
<feature type="transmembrane region" description="Helical" evidence="1">
    <location>
        <begin position="66"/>
        <end position="85"/>
    </location>
</feature>
<name>A0ABU4WG72_9FUSO</name>
<dbReference type="Pfam" id="PF03616">
    <property type="entry name" value="Glt_symporter"/>
    <property type="match status" value="1"/>
</dbReference>
<feature type="transmembrane region" description="Helical" evidence="1">
    <location>
        <begin position="233"/>
        <end position="253"/>
    </location>
</feature>
<feature type="transmembrane region" description="Helical" evidence="1">
    <location>
        <begin position="323"/>
        <end position="346"/>
    </location>
</feature>
<sequence length="445" mass="49796">MNDFLNITAFLSFLLLIGTFVKSKVKILQELFIPASVIGGIIGLFLNSNFLRQYIEILPSKWEGDIRAIPGVLIIPILVSVPLGMKIEKENKIMKNIVNTGGILFLITFTQLFIGYLVNFIFDKFFRIKLYKSFGAELNSAFAGGHGTAGVVARTLKELGSKYWELAQGVTVTLATIGLICGIIFGIYQIKMKSKTSLKKDILTEYKSGHIKDRTKQKSIGQETMLNTTIDTLAYHLAIVFGVSGLAIISLNMLKKLNIPIVSKITVWSYGMLVMFIVWKIMVKKGLDWSIDSKIKTKITGTLTEFAIVAAVATIPLRGVIGYIFPIVCVSLLGFSLTWIIIFKLSQRYFQDYHLERTLAMFGTSTGVFITGLLLLRICDPKLETPVLQDYSLGFSITALLGPILITLCIQLSFIYNYFYPMSLLISLIVFTVIFLEWYNKGVEI</sequence>
<dbReference type="PANTHER" id="PTHR36178:SF1">
    <property type="entry name" value="SODIUM_GLUTAMATE SYMPORTER"/>
    <property type="match status" value="1"/>
</dbReference>
<keyword evidence="1" id="KW-0812">Transmembrane</keyword>
<organism evidence="2 3">
    <name type="scientific">Candidatus Cetobacterium colombiensis</name>
    <dbReference type="NCBI Taxonomy" id="3073100"/>
    <lineage>
        <taxon>Bacteria</taxon>
        <taxon>Fusobacteriati</taxon>
        <taxon>Fusobacteriota</taxon>
        <taxon>Fusobacteriia</taxon>
        <taxon>Fusobacteriales</taxon>
        <taxon>Fusobacteriaceae</taxon>
        <taxon>Cetobacterium</taxon>
    </lineage>
</organism>
<feature type="transmembrane region" description="Helical" evidence="1">
    <location>
        <begin position="358"/>
        <end position="379"/>
    </location>
</feature>
<reference evidence="3" key="1">
    <citation type="submission" date="2023-07" db="EMBL/GenBank/DDBJ databases">
        <authorList>
            <person name="Colorado M.A."/>
            <person name="Villamil L.M."/>
            <person name="Melo J.F."/>
            <person name="Rodriguez J.A."/>
            <person name="Ruiz R.Y."/>
        </authorList>
    </citation>
    <scope>NUCLEOTIDE SEQUENCE [LARGE SCALE GENOMIC DNA]</scope>
    <source>
        <strain evidence="3">C33</strain>
    </source>
</reference>
<protein>
    <submittedName>
        <fullName evidence="2">Sodium/glutamate symporter</fullName>
    </submittedName>
</protein>
<dbReference type="PANTHER" id="PTHR36178">
    <property type="entry name" value="SLR0625 PROTEIN"/>
    <property type="match status" value="1"/>
</dbReference>
<feature type="transmembrane region" description="Helical" evidence="1">
    <location>
        <begin position="28"/>
        <end position="46"/>
    </location>
</feature>
<feature type="transmembrane region" description="Helical" evidence="1">
    <location>
        <begin position="166"/>
        <end position="190"/>
    </location>
</feature>
<evidence type="ECO:0000313" key="2">
    <source>
        <dbReference type="EMBL" id="MDX8337375.1"/>
    </source>
</evidence>